<dbReference type="InterPro" id="IPR045664">
    <property type="entry name" value="DUF6387"/>
</dbReference>
<comment type="caution">
    <text evidence="1">The sequence shown here is derived from an EMBL/GenBank/DDBJ whole genome shotgun (WGS) entry which is preliminary data.</text>
</comment>
<dbReference type="Pfam" id="PF19924">
    <property type="entry name" value="DUF6387"/>
    <property type="match status" value="1"/>
</dbReference>
<proteinExistence type="predicted"/>
<dbReference type="Proteomes" id="UP000839641">
    <property type="component" value="Unassembled WGS sequence"/>
</dbReference>
<gene>
    <name evidence="1" type="ORF">FLP03_03780</name>
</gene>
<protein>
    <submittedName>
        <fullName evidence="1">Uncharacterized protein</fullName>
    </submittedName>
</protein>
<evidence type="ECO:0000313" key="1">
    <source>
        <dbReference type="EMBL" id="ECF4921375.1"/>
    </source>
</evidence>
<dbReference type="EMBL" id="AAILJL010000001">
    <property type="protein sequence ID" value="ECF4921375.1"/>
    <property type="molecule type" value="Genomic_DNA"/>
</dbReference>
<dbReference type="AlphaFoldDB" id="A0A5Y2QFN1"/>
<name>A0A5Y2QFN1_SALER</name>
<reference evidence="1" key="1">
    <citation type="submission" date="2019-07" db="EMBL/GenBank/DDBJ databases">
        <authorList>
            <consortium name="GenomeTrakr network: Whole genome sequencing for foodborne pathogen traceback"/>
        </authorList>
    </citation>
    <scope>NUCLEOTIDE SEQUENCE [LARGE SCALE GENOMIC DNA]</scope>
    <source>
        <strain evidence="1">FDA00014297</strain>
    </source>
</reference>
<accession>A0A5Y2QFN1</accession>
<organism evidence="1">
    <name type="scientific">Salmonella enterica subsp. arizonae</name>
    <dbReference type="NCBI Taxonomy" id="59203"/>
    <lineage>
        <taxon>Bacteria</taxon>
        <taxon>Pseudomonadati</taxon>
        <taxon>Pseudomonadota</taxon>
        <taxon>Gammaproteobacteria</taxon>
        <taxon>Enterobacterales</taxon>
        <taxon>Enterobacteriaceae</taxon>
        <taxon>Salmonella</taxon>
    </lineage>
</organism>
<sequence>MKASEVMVSVKRWFSLRNYDVLQEITVNDLSDEINRRASLLRYDFDYGNDTRRLRCLEYEARILAGNPLLVSSTTKAPTARKINPLTDASLHVRHITVGDIGRYEARLRELDILRRGDGSSGPVSKEDGRRRLTDIDELNADHPLYLWLNIALLTDEEVVEHVKRMLPRWRKEYGTGEPAINTFRFGLSTVKKLIHLRIIPMLDLMLWEKRNDGRISYEQMSRLLYPDDSNVIRGGAQIKDTDRPLAERALTREFDRLFNLWLSKNDYLMDTKIADVMKMDEQEEEEK</sequence>